<dbReference type="FunFam" id="2.130.10.10:FF:000157">
    <property type="entry name" value="WD repeat domain 3"/>
    <property type="match status" value="1"/>
</dbReference>
<keyword evidence="1 3" id="KW-0853">WD repeat</keyword>
<keyword evidence="2" id="KW-0677">Repeat</keyword>
<feature type="compositionally biased region" description="Basic residues" evidence="4">
    <location>
        <begin position="313"/>
        <end position="323"/>
    </location>
</feature>
<accession>A0A9W8AUW7</accession>
<dbReference type="SMART" id="SM00320">
    <property type="entry name" value="WD40"/>
    <property type="match status" value="11"/>
</dbReference>
<dbReference type="InterPro" id="IPR019775">
    <property type="entry name" value="WD40_repeat_CS"/>
</dbReference>
<dbReference type="InterPro" id="IPR051570">
    <property type="entry name" value="TBC1_cilium_biogenesis"/>
</dbReference>
<feature type="repeat" description="WD" evidence="3">
    <location>
        <begin position="141"/>
        <end position="191"/>
    </location>
</feature>
<keyword evidence="6" id="KW-1185">Reference proteome</keyword>
<dbReference type="OrthoDB" id="407922at2759"/>
<reference evidence="5" key="1">
    <citation type="submission" date="2022-07" db="EMBL/GenBank/DDBJ databases">
        <title>Phylogenomic reconstructions and comparative analyses of Kickxellomycotina fungi.</title>
        <authorList>
            <person name="Reynolds N.K."/>
            <person name="Stajich J.E."/>
            <person name="Barry K."/>
            <person name="Grigoriev I.V."/>
            <person name="Crous P."/>
            <person name="Smith M.E."/>
        </authorList>
    </citation>
    <scope>NUCLEOTIDE SEQUENCE</scope>
    <source>
        <strain evidence="5">RSA 1196</strain>
    </source>
</reference>
<evidence type="ECO:0000256" key="1">
    <source>
        <dbReference type="ARBA" id="ARBA00022574"/>
    </source>
</evidence>
<sequence>MVKTYLRYVPKSNFGVVSSPRGNAVFDQLGRLAITSALEKVNVWNVRKGTLEASWEDGNNKSEVTCLARSVDGQLYAVGYNDGAIRVFRLSNNSMVVTFNGHRSAVTSLSFDRTSTLLVSGARDTDVILWNVVGEAGVCRLRGHKDQVTAVHFVYGPSSGSDSSQATHIISASKDTLIKLWDLDTQHCIETIVIHRSEVWSLALHPEQTYLVSGSSDRLLRVWKLHLDRLGDAPASDQTSTAVGAEATDAGATSTGLFEYYGEIPRQKQDRVAQVQFDSTGRYLGCLGTGKQIEVYRLRTKYEIQKKMSRRLKRLREKSHKKKTDSTEETPTDAVESIQEMTIEVTDELVLEQTVHSAARVRSFDFLPQSELPTRSRQHVHAKHPVQLLVALHTNEVEVYDVPETVLPAKSASAPARYELGEPQRLYAVELPGHRAEPRVVALSSDDELLATASEGQVKVWNTHTGTCIRTMECGFALSCAFLPGDKHIVVGTKSGHLQLFDLSSSTMIESIEAHGKEVWSVVVRPDRRGLVSGAGDQCVKFWEFELVDQDKSSQDEQTMGVATRPQKLTLVHTRSLEMGESVLAVQLSQDMQYLAVSLLDSTVKVFFADSLKFRLSLYGHKLPVLSLDISSDSALIITGSADKNVKIWGMDFGDCHRSLFAHQDSVMCVRFVPQTHYFVTAGKD</sequence>
<dbReference type="AlphaFoldDB" id="A0A9W8AUW7"/>
<protein>
    <submittedName>
        <fullName evidence="5">Beta transducin</fullName>
    </submittedName>
</protein>
<feature type="non-terminal residue" evidence="5">
    <location>
        <position position="685"/>
    </location>
</feature>
<evidence type="ECO:0000256" key="2">
    <source>
        <dbReference type="ARBA" id="ARBA00022737"/>
    </source>
</evidence>
<name>A0A9W8AUW7_9FUNG</name>
<feature type="repeat" description="WD" evidence="3">
    <location>
        <begin position="99"/>
        <end position="132"/>
    </location>
</feature>
<dbReference type="GO" id="GO:0030515">
    <property type="term" value="F:snoRNA binding"/>
    <property type="evidence" value="ECO:0007669"/>
    <property type="project" value="TreeGrafter"/>
</dbReference>
<dbReference type="Pfam" id="PF25173">
    <property type="entry name" value="Beta-prop_WDR3_1st"/>
    <property type="match status" value="1"/>
</dbReference>
<gene>
    <name evidence="5" type="primary">DIP2</name>
    <name evidence="5" type="ORF">IWQ62_003042</name>
</gene>
<dbReference type="PRINTS" id="PR00320">
    <property type="entry name" value="GPROTEINBRPT"/>
</dbReference>
<dbReference type="GO" id="GO:0032040">
    <property type="term" value="C:small-subunit processome"/>
    <property type="evidence" value="ECO:0007669"/>
    <property type="project" value="TreeGrafter"/>
</dbReference>
<dbReference type="Proteomes" id="UP001150925">
    <property type="component" value="Unassembled WGS sequence"/>
</dbReference>
<feature type="repeat" description="WD" evidence="3">
    <location>
        <begin position="618"/>
        <end position="659"/>
    </location>
</feature>
<dbReference type="PROSITE" id="PS50294">
    <property type="entry name" value="WD_REPEATS_REGION"/>
    <property type="match status" value="5"/>
</dbReference>
<proteinExistence type="predicted"/>
<comment type="caution">
    <text evidence="5">The sequence shown here is derived from an EMBL/GenBank/DDBJ whole genome shotgun (WGS) entry which is preliminary data.</text>
</comment>
<evidence type="ECO:0000256" key="4">
    <source>
        <dbReference type="SAM" id="MobiDB-lite"/>
    </source>
</evidence>
<dbReference type="EMBL" id="JANBPY010000745">
    <property type="protein sequence ID" value="KAJ1964049.1"/>
    <property type="molecule type" value="Genomic_DNA"/>
</dbReference>
<dbReference type="PROSITE" id="PS00678">
    <property type="entry name" value="WD_REPEATS_1"/>
    <property type="match status" value="3"/>
</dbReference>
<dbReference type="GO" id="GO:0030490">
    <property type="term" value="P:maturation of SSU-rRNA"/>
    <property type="evidence" value="ECO:0007669"/>
    <property type="project" value="TreeGrafter"/>
</dbReference>
<evidence type="ECO:0000313" key="5">
    <source>
        <dbReference type="EMBL" id="KAJ1964049.1"/>
    </source>
</evidence>
<feature type="repeat" description="WD" evidence="3">
    <location>
        <begin position="660"/>
        <end position="685"/>
    </location>
</feature>
<dbReference type="CDD" id="cd00200">
    <property type="entry name" value="WD40"/>
    <property type="match status" value="1"/>
</dbReference>
<dbReference type="PANTHER" id="PTHR19853">
    <property type="entry name" value="WD REPEAT CONTAINING PROTEIN 3 WDR3"/>
    <property type="match status" value="1"/>
</dbReference>
<evidence type="ECO:0000256" key="3">
    <source>
        <dbReference type="PROSITE-ProRule" id="PRU00221"/>
    </source>
</evidence>
<dbReference type="Pfam" id="PF25172">
    <property type="entry name" value="Beta-prop_WDR3_2nd"/>
    <property type="match status" value="1"/>
</dbReference>
<feature type="repeat" description="WD" evidence="3">
    <location>
        <begin position="512"/>
        <end position="546"/>
    </location>
</feature>
<feature type="repeat" description="WD" evidence="3">
    <location>
        <begin position="192"/>
        <end position="225"/>
    </location>
</feature>
<dbReference type="InterPro" id="IPR020472">
    <property type="entry name" value="WD40_PAC1"/>
</dbReference>
<dbReference type="InterPro" id="IPR036322">
    <property type="entry name" value="WD40_repeat_dom_sf"/>
</dbReference>
<dbReference type="InterPro" id="IPR015943">
    <property type="entry name" value="WD40/YVTN_repeat-like_dom_sf"/>
</dbReference>
<dbReference type="InterPro" id="IPR001680">
    <property type="entry name" value="WD40_rpt"/>
</dbReference>
<feature type="repeat" description="WD" evidence="3">
    <location>
        <begin position="431"/>
        <end position="471"/>
    </location>
</feature>
<dbReference type="SUPFAM" id="SSF50978">
    <property type="entry name" value="WD40 repeat-like"/>
    <property type="match status" value="2"/>
</dbReference>
<dbReference type="PROSITE" id="PS50082">
    <property type="entry name" value="WD_REPEATS_2"/>
    <property type="match status" value="7"/>
</dbReference>
<evidence type="ECO:0000313" key="6">
    <source>
        <dbReference type="Proteomes" id="UP001150925"/>
    </source>
</evidence>
<feature type="region of interest" description="Disordered" evidence="4">
    <location>
        <begin position="313"/>
        <end position="334"/>
    </location>
</feature>
<organism evidence="5 6">
    <name type="scientific">Dispira parvispora</name>
    <dbReference type="NCBI Taxonomy" id="1520584"/>
    <lineage>
        <taxon>Eukaryota</taxon>
        <taxon>Fungi</taxon>
        <taxon>Fungi incertae sedis</taxon>
        <taxon>Zoopagomycota</taxon>
        <taxon>Kickxellomycotina</taxon>
        <taxon>Dimargaritomycetes</taxon>
        <taxon>Dimargaritales</taxon>
        <taxon>Dimargaritaceae</taxon>
        <taxon>Dispira</taxon>
    </lineage>
</organism>
<dbReference type="GO" id="GO:0034388">
    <property type="term" value="C:Pwp2p-containing subcomplex of 90S preribosome"/>
    <property type="evidence" value="ECO:0007669"/>
    <property type="project" value="TreeGrafter"/>
</dbReference>
<dbReference type="PANTHER" id="PTHR19853:SF0">
    <property type="entry name" value="WD REPEAT-CONTAINING PROTEIN 3"/>
    <property type="match status" value="1"/>
</dbReference>
<dbReference type="Gene3D" id="2.130.10.10">
    <property type="entry name" value="YVTN repeat-like/Quinoprotein amine dehydrogenase"/>
    <property type="match status" value="3"/>
</dbReference>